<dbReference type="Gene3D" id="1.10.3210.10">
    <property type="entry name" value="Hypothetical protein af1432"/>
    <property type="match status" value="1"/>
</dbReference>
<accession>A0A542ZTM6</accession>
<dbReference type="EMBL" id="VFOS01000001">
    <property type="protein sequence ID" value="TQL63715.1"/>
    <property type="molecule type" value="Genomic_DNA"/>
</dbReference>
<dbReference type="PIRSF" id="PIRSF035170">
    <property type="entry name" value="HD_phosphohydro"/>
    <property type="match status" value="1"/>
</dbReference>
<dbReference type="InterPro" id="IPR009218">
    <property type="entry name" value="HD_phosphohydro"/>
</dbReference>
<sequence>MTVSAASAPQWMYSSWSRSCRALGATAGDDEIYAVARTLLTRWDEPQRKYHTISHLLEVLRRVDELAWEAHNADEVRLAAWYHGAIFSCDSASAYANRAGEDKAASAELARTDLTSLGLATTSVERVANLVNSMRRHAGQAGDSDLNVLIDADLAILAESPQVYQAYRDAIRAEYAHIPEDDYLTARVSILEKLQHRSRIFFSAGAQAWESQARENLNAELARLQRKLRASG</sequence>
<keyword evidence="2" id="KW-1185">Reference proteome</keyword>
<organism evidence="1 2">
    <name type="scientific">Rarobacter faecitabidus</name>
    <dbReference type="NCBI Taxonomy" id="13243"/>
    <lineage>
        <taxon>Bacteria</taxon>
        <taxon>Bacillati</taxon>
        <taxon>Actinomycetota</taxon>
        <taxon>Actinomycetes</taxon>
        <taxon>Micrococcales</taxon>
        <taxon>Rarobacteraceae</taxon>
        <taxon>Rarobacter</taxon>
    </lineage>
</organism>
<reference evidence="1 2" key="1">
    <citation type="submission" date="2019-06" db="EMBL/GenBank/DDBJ databases">
        <title>Sequencing the genomes of 1000 actinobacteria strains.</title>
        <authorList>
            <person name="Klenk H.-P."/>
        </authorList>
    </citation>
    <scope>NUCLEOTIDE SEQUENCE [LARGE SCALE GENOMIC DNA]</scope>
    <source>
        <strain evidence="1 2">DSM 4813</strain>
    </source>
</reference>
<evidence type="ECO:0000313" key="2">
    <source>
        <dbReference type="Proteomes" id="UP000315389"/>
    </source>
</evidence>
<keyword evidence="1" id="KW-0378">Hydrolase</keyword>
<protein>
    <submittedName>
        <fullName evidence="1">Putative metal-dependent HD superfamily phosphohydrolase</fullName>
    </submittedName>
</protein>
<dbReference type="PANTHER" id="PTHR21174:SF0">
    <property type="entry name" value="HD PHOSPHOHYDROLASE FAMILY PROTEIN-RELATED"/>
    <property type="match status" value="1"/>
</dbReference>
<gene>
    <name evidence="1" type="ORF">FB461_0185</name>
</gene>
<name>A0A542ZTM6_RARFA</name>
<dbReference type="SUPFAM" id="SSF109604">
    <property type="entry name" value="HD-domain/PDEase-like"/>
    <property type="match status" value="1"/>
</dbReference>
<comment type="caution">
    <text evidence="1">The sequence shown here is derived from an EMBL/GenBank/DDBJ whole genome shotgun (WGS) entry which is preliminary data.</text>
</comment>
<dbReference type="RefSeq" id="WP_142118092.1">
    <property type="nucleotide sequence ID" value="NZ_BAAASV010000002.1"/>
</dbReference>
<dbReference type="Proteomes" id="UP000315389">
    <property type="component" value="Unassembled WGS sequence"/>
</dbReference>
<dbReference type="PANTHER" id="PTHR21174">
    <property type="match status" value="1"/>
</dbReference>
<dbReference type="OrthoDB" id="9808993at2"/>
<evidence type="ECO:0000313" key="1">
    <source>
        <dbReference type="EMBL" id="TQL63715.1"/>
    </source>
</evidence>
<dbReference type="GO" id="GO:0016787">
    <property type="term" value="F:hydrolase activity"/>
    <property type="evidence" value="ECO:0007669"/>
    <property type="project" value="UniProtKB-KW"/>
</dbReference>
<proteinExistence type="predicted"/>
<dbReference type="AlphaFoldDB" id="A0A542ZTM6"/>